<evidence type="ECO:0000256" key="1">
    <source>
        <dbReference type="SAM" id="SignalP"/>
    </source>
</evidence>
<comment type="caution">
    <text evidence="2">The sequence shown here is derived from an EMBL/GenBank/DDBJ whole genome shotgun (WGS) entry which is preliminary data.</text>
</comment>
<sequence>MCILPNRKIVAALSVAPGLVMTVVSAPAVSIAAPSGVSASPVDTDALEELFEKFGVPEAQQQVLLREAESGTPWDVYTPGPSAREAWSADGFTYTVDRFADGSFRAVGIEDPQPASPGAVTQCTVTTGSGYSNADNCQIDGVWGSVLLGAVNVDYTIVDGLPDRITDTGYGYQKCYAPTTCSSPGLVEFDDVEDDGPAFARWQSDVTAAWGSWNVWFQLNVGGDRAYQSNS</sequence>
<feature type="signal peptide" evidence="1">
    <location>
        <begin position="1"/>
        <end position="26"/>
    </location>
</feature>
<gene>
    <name evidence="2" type="ORF">BJ984_000019</name>
</gene>
<proteinExistence type="predicted"/>
<feature type="chain" id="PRO_5039183027" evidence="1">
    <location>
        <begin position="27"/>
        <end position="231"/>
    </location>
</feature>
<dbReference type="RefSeq" id="WP_179546296.1">
    <property type="nucleotide sequence ID" value="NZ_BSEW01000001.1"/>
</dbReference>
<evidence type="ECO:0000313" key="3">
    <source>
        <dbReference type="Proteomes" id="UP000549913"/>
    </source>
</evidence>
<evidence type="ECO:0000313" key="2">
    <source>
        <dbReference type="EMBL" id="NYD68861.1"/>
    </source>
</evidence>
<reference evidence="2 3" key="1">
    <citation type="submission" date="2020-07" db="EMBL/GenBank/DDBJ databases">
        <title>Sequencing the genomes of 1000 actinobacteria strains.</title>
        <authorList>
            <person name="Klenk H.-P."/>
        </authorList>
    </citation>
    <scope>NUCLEOTIDE SEQUENCE [LARGE SCALE GENOMIC DNA]</scope>
    <source>
        <strain evidence="2 3">DSM 26474</strain>
    </source>
</reference>
<dbReference type="Proteomes" id="UP000549913">
    <property type="component" value="Unassembled WGS sequence"/>
</dbReference>
<dbReference type="EMBL" id="JACCBM010000001">
    <property type="protein sequence ID" value="NYD68861.1"/>
    <property type="molecule type" value="Genomic_DNA"/>
</dbReference>
<accession>A0A852SKI2</accession>
<name>A0A852SKI2_9MICO</name>
<dbReference type="AlphaFoldDB" id="A0A852SKI2"/>
<protein>
    <submittedName>
        <fullName evidence="2">Uncharacterized protein</fullName>
    </submittedName>
</protein>
<keyword evidence="3" id="KW-1185">Reference proteome</keyword>
<keyword evidence="1" id="KW-0732">Signal</keyword>
<organism evidence="2 3">
    <name type="scientific">Herbiconiux flava</name>
    <dbReference type="NCBI Taxonomy" id="881268"/>
    <lineage>
        <taxon>Bacteria</taxon>
        <taxon>Bacillati</taxon>
        <taxon>Actinomycetota</taxon>
        <taxon>Actinomycetes</taxon>
        <taxon>Micrococcales</taxon>
        <taxon>Microbacteriaceae</taxon>
        <taxon>Herbiconiux</taxon>
    </lineage>
</organism>